<dbReference type="EMBL" id="LXQA010019090">
    <property type="protein sequence ID" value="MCH90801.1"/>
    <property type="molecule type" value="Genomic_DNA"/>
</dbReference>
<sequence length="155" mass="18116">MGGHKPNLILTDQDLGMKSAIEMVFDSSAHRFCMWHIMKKLSEKVGALKSNDEFNSSFKSCVWSSETPDEFEETWNSIMIKFELQTNDWLSHMYEIRSMWIPAYFKNIFLGGILRTTSISESANSFYCNFLNSKIGLVEFWMRFESAIEAQRHKE</sequence>
<keyword evidence="3" id="KW-1185">Reference proteome</keyword>
<reference evidence="2 3" key="1">
    <citation type="journal article" date="2018" name="Front. Plant Sci.">
        <title>Red Clover (Trifolium pratense) and Zigzag Clover (T. medium) - A Picture of Genomic Similarities and Differences.</title>
        <authorList>
            <person name="Dluhosova J."/>
            <person name="Istvanek J."/>
            <person name="Nedelnik J."/>
            <person name="Repkova J."/>
        </authorList>
    </citation>
    <scope>NUCLEOTIDE SEQUENCE [LARGE SCALE GENOMIC DNA]</scope>
    <source>
        <strain evidence="3">cv. 10/8</strain>
        <tissue evidence="2">Leaf</tissue>
    </source>
</reference>
<proteinExistence type="predicted"/>
<comment type="caution">
    <text evidence="2">The sequence shown here is derived from an EMBL/GenBank/DDBJ whole genome shotgun (WGS) entry which is preliminary data.</text>
</comment>
<evidence type="ECO:0000259" key="1">
    <source>
        <dbReference type="Pfam" id="PF10551"/>
    </source>
</evidence>
<dbReference type="PANTHER" id="PTHR47718:SF18">
    <property type="entry name" value="PROTEIN FAR1-RELATED SEQUENCE 5-LIKE"/>
    <property type="match status" value="1"/>
</dbReference>
<gene>
    <name evidence="2" type="ORF">A2U01_0011724</name>
</gene>
<dbReference type="Pfam" id="PF10551">
    <property type="entry name" value="MULE"/>
    <property type="match status" value="1"/>
</dbReference>
<feature type="domain" description="MULE transposase" evidence="1">
    <location>
        <begin position="2"/>
        <end position="40"/>
    </location>
</feature>
<accession>A0A392MTK0</accession>
<protein>
    <submittedName>
        <fullName evidence="2">Protein FAR1-RELATED SEQUENCE 5-like</fullName>
    </submittedName>
</protein>
<evidence type="ECO:0000313" key="2">
    <source>
        <dbReference type="EMBL" id="MCH90801.1"/>
    </source>
</evidence>
<dbReference type="PANTHER" id="PTHR47718">
    <property type="entry name" value="OS01G0519700 PROTEIN"/>
    <property type="match status" value="1"/>
</dbReference>
<dbReference type="Proteomes" id="UP000265520">
    <property type="component" value="Unassembled WGS sequence"/>
</dbReference>
<feature type="non-terminal residue" evidence="2">
    <location>
        <position position="155"/>
    </location>
</feature>
<name>A0A392MTK0_9FABA</name>
<dbReference type="InterPro" id="IPR018289">
    <property type="entry name" value="MULE_transposase_dom"/>
</dbReference>
<dbReference type="AlphaFoldDB" id="A0A392MTK0"/>
<organism evidence="2 3">
    <name type="scientific">Trifolium medium</name>
    <dbReference type="NCBI Taxonomy" id="97028"/>
    <lineage>
        <taxon>Eukaryota</taxon>
        <taxon>Viridiplantae</taxon>
        <taxon>Streptophyta</taxon>
        <taxon>Embryophyta</taxon>
        <taxon>Tracheophyta</taxon>
        <taxon>Spermatophyta</taxon>
        <taxon>Magnoliopsida</taxon>
        <taxon>eudicotyledons</taxon>
        <taxon>Gunneridae</taxon>
        <taxon>Pentapetalae</taxon>
        <taxon>rosids</taxon>
        <taxon>fabids</taxon>
        <taxon>Fabales</taxon>
        <taxon>Fabaceae</taxon>
        <taxon>Papilionoideae</taxon>
        <taxon>50 kb inversion clade</taxon>
        <taxon>NPAAA clade</taxon>
        <taxon>Hologalegina</taxon>
        <taxon>IRL clade</taxon>
        <taxon>Trifolieae</taxon>
        <taxon>Trifolium</taxon>
    </lineage>
</organism>
<evidence type="ECO:0000313" key="3">
    <source>
        <dbReference type="Proteomes" id="UP000265520"/>
    </source>
</evidence>